<dbReference type="EMBL" id="CAJVQB010060203">
    <property type="protein sequence ID" value="CAG8839340.1"/>
    <property type="molecule type" value="Genomic_DNA"/>
</dbReference>
<evidence type="ECO:0000313" key="1">
    <source>
        <dbReference type="EMBL" id="CAG8839340.1"/>
    </source>
</evidence>
<comment type="caution">
    <text evidence="1">The sequence shown here is derived from an EMBL/GenBank/DDBJ whole genome shotgun (WGS) entry which is preliminary data.</text>
</comment>
<sequence length="47" mass="5557">NQKSSKKAQTTRESVNIEEQERLLIIKHKKLAIQKNKNNELEKEIIL</sequence>
<accession>A0ABN7WRZ5</accession>
<organism evidence="1 2">
    <name type="scientific">Gigaspora margarita</name>
    <dbReference type="NCBI Taxonomy" id="4874"/>
    <lineage>
        <taxon>Eukaryota</taxon>
        <taxon>Fungi</taxon>
        <taxon>Fungi incertae sedis</taxon>
        <taxon>Mucoromycota</taxon>
        <taxon>Glomeromycotina</taxon>
        <taxon>Glomeromycetes</taxon>
        <taxon>Diversisporales</taxon>
        <taxon>Gigasporaceae</taxon>
        <taxon>Gigaspora</taxon>
    </lineage>
</organism>
<keyword evidence="2" id="KW-1185">Reference proteome</keyword>
<proteinExistence type="predicted"/>
<dbReference type="Proteomes" id="UP000789901">
    <property type="component" value="Unassembled WGS sequence"/>
</dbReference>
<protein>
    <submittedName>
        <fullName evidence="1">7512_t:CDS:1</fullName>
    </submittedName>
</protein>
<feature type="non-terminal residue" evidence="1">
    <location>
        <position position="1"/>
    </location>
</feature>
<gene>
    <name evidence="1" type="ORF">GMARGA_LOCUS34403</name>
</gene>
<feature type="non-terminal residue" evidence="1">
    <location>
        <position position="47"/>
    </location>
</feature>
<reference evidence="1 2" key="1">
    <citation type="submission" date="2021-06" db="EMBL/GenBank/DDBJ databases">
        <authorList>
            <person name="Kallberg Y."/>
            <person name="Tangrot J."/>
            <person name="Rosling A."/>
        </authorList>
    </citation>
    <scope>NUCLEOTIDE SEQUENCE [LARGE SCALE GENOMIC DNA]</scope>
    <source>
        <strain evidence="1 2">120-4 pot B 10/14</strain>
    </source>
</reference>
<name>A0ABN7WRZ5_GIGMA</name>
<evidence type="ECO:0000313" key="2">
    <source>
        <dbReference type="Proteomes" id="UP000789901"/>
    </source>
</evidence>